<dbReference type="Proteomes" id="UP000002215">
    <property type="component" value="Chromosome"/>
</dbReference>
<evidence type="ECO:0000313" key="3">
    <source>
        <dbReference type="Proteomes" id="UP000002215"/>
    </source>
</evidence>
<reference evidence="3" key="1">
    <citation type="submission" date="2009-08" db="EMBL/GenBank/DDBJ databases">
        <title>The complete genome of Chitinophaga pinensis DSM 2588.</title>
        <authorList>
            <consortium name="US DOE Joint Genome Institute (JGI-PGF)"/>
            <person name="Lucas S."/>
            <person name="Copeland A."/>
            <person name="Lapidus A."/>
            <person name="Glavina del Rio T."/>
            <person name="Dalin E."/>
            <person name="Tice H."/>
            <person name="Bruce D."/>
            <person name="Goodwin L."/>
            <person name="Pitluck S."/>
            <person name="Kyrpides N."/>
            <person name="Mavromatis K."/>
            <person name="Ivanova N."/>
            <person name="Mikhailova N."/>
            <person name="Sims D."/>
            <person name="Meinche L."/>
            <person name="Brettin T."/>
            <person name="Detter J.C."/>
            <person name="Han C."/>
            <person name="Larimer F."/>
            <person name="Land M."/>
            <person name="Hauser L."/>
            <person name="Markowitz V."/>
            <person name="Cheng J.-F."/>
            <person name="Hugenholtz P."/>
            <person name="Woyke T."/>
            <person name="Wu D."/>
            <person name="Spring S."/>
            <person name="Klenk H.-P."/>
            <person name="Eisen J.A."/>
        </authorList>
    </citation>
    <scope>NUCLEOTIDE SEQUENCE [LARGE SCALE GENOMIC DNA]</scope>
    <source>
        <strain evidence="3">ATCC 43595 / DSM 2588 / LMG 13176 / NBRC 15968 / NCIMB 11800 / UQM 2034</strain>
    </source>
</reference>
<accession>A0A979G853</accession>
<dbReference type="RefSeq" id="WP_012792610.1">
    <property type="nucleotide sequence ID" value="NC_013132.1"/>
</dbReference>
<protein>
    <submittedName>
        <fullName evidence="2">Uncharacterized protein</fullName>
    </submittedName>
</protein>
<reference evidence="2 3" key="2">
    <citation type="journal article" date="2010" name="Stand. Genomic Sci.">
        <title>Complete genome sequence of Chitinophaga pinensis type strain (UQM 2034).</title>
        <authorList>
            <person name="Glavina Del Rio T."/>
            <person name="Abt B."/>
            <person name="Spring S."/>
            <person name="Lapidus A."/>
            <person name="Nolan M."/>
            <person name="Tice H."/>
            <person name="Copeland A."/>
            <person name="Cheng J.F."/>
            <person name="Chen F."/>
            <person name="Bruce D."/>
            <person name="Goodwin L."/>
            <person name="Pitluck S."/>
            <person name="Ivanova N."/>
            <person name="Mavromatis K."/>
            <person name="Mikhailova N."/>
            <person name="Pati A."/>
            <person name="Chen A."/>
            <person name="Palaniappan K."/>
            <person name="Land M."/>
            <person name="Hauser L."/>
            <person name="Chang Y.J."/>
            <person name="Jeffries C.D."/>
            <person name="Chain P."/>
            <person name="Saunders E."/>
            <person name="Detter J.C."/>
            <person name="Brettin T."/>
            <person name="Rohde M."/>
            <person name="Goker M."/>
            <person name="Bristow J."/>
            <person name="Eisen J.A."/>
            <person name="Markowitz V."/>
            <person name="Hugenholtz P."/>
            <person name="Kyrpides N.C."/>
            <person name="Klenk H.P."/>
            <person name="Lucas S."/>
        </authorList>
    </citation>
    <scope>NUCLEOTIDE SEQUENCE [LARGE SCALE GENOMIC DNA]</scope>
    <source>
        <strain evidence="3">ATCC 43595 / DSM 2588 / LMG 13176 / NBRC 15968 / NCIMB 11800 / UQM 2034</strain>
    </source>
</reference>
<dbReference type="EMBL" id="CP001699">
    <property type="protein sequence ID" value="ACU62442.1"/>
    <property type="molecule type" value="Genomic_DNA"/>
</dbReference>
<dbReference type="KEGG" id="cpi:Cpin_5009"/>
<gene>
    <name evidence="2" type="ordered locus">Cpin_5009</name>
</gene>
<feature type="region of interest" description="Disordered" evidence="1">
    <location>
        <begin position="1"/>
        <end position="70"/>
    </location>
</feature>
<evidence type="ECO:0000256" key="1">
    <source>
        <dbReference type="SAM" id="MobiDB-lite"/>
    </source>
</evidence>
<name>A0A979G853_CHIPD</name>
<dbReference type="AlphaFoldDB" id="A0A979G853"/>
<evidence type="ECO:0000313" key="2">
    <source>
        <dbReference type="EMBL" id="ACU62442.1"/>
    </source>
</evidence>
<dbReference type="OrthoDB" id="680166at2"/>
<proteinExistence type="predicted"/>
<sequence>MGQNNNDQNELHNDLTGKAEQSEAELEQAGKDIDQTEDESQNKGAEDVTPEADKEHPELKEAPESLKNSH</sequence>
<feature type="compositionally biased region" description="Basic and acidic residues" evidence="1">
    <location>
        <begin position="28"/>
        <end position="64"/>
    </location>
</feature>
<feature type="compositionally biased region" description="Basic and acidic residues" evidence="1">
    <location>
        <begin position="9"/>
        <end position="21"/>
    </location>
</feature>
<organism evidence="2 3">
    <name type="scientific">Chitinophaga pinensis (strain ATCC 43595 / DSM 2588 / LMG 13176 / NBRC 15968 / NCIMB 11800 / UQM 2034)</name>
    <dbReference type="NCBI Taxonomy" id="485918"/>
    <lineage>
        <taxon>Bacteria</taxon>
        <taxon>Pseudomonadati</taxon>
        <taxon>Bacteroidota</taxon>
        <taxon>Chitinophagia</taxon>
        <taxon>Chitinophagales</taxon>
        <taxon>Chitinophagaceae</taxon>
        <taxon>Chitinophaga</taxon>
    </lineage>
</organism>